<comment type="function">
    <text evidence="1">Actins are highly conserved proteins that are involved in various types of cell motility and are ubiquitously expressed in all eukaryotic cells.</text>
</comment>
<comment type="subcellular location">
    <subcellularLocation>
        <location evidence="2">Cytoplasm</location>
        <location evidence="2">Cytoskeleton</location>
    </subcellularLocation>
</comment>
<keyword evidence="9" id="KW-1185">Reference proteome</keyword>
<dbReference type="EMBL" id="CAJPWZ010000330">
    <property type="protein sequence ID" value="CAG2190484.1"/>
    <property type="molecule type" value="Genomic_DNA"/>
</dbReference>
<comment type="similarity">
    <text evidence="7">Belongs to the actin family.</text>
</comment>
<evidence type="ECO:0000313" key="9">
    <source>
        <dbReference type="Proteomes" id="UP000683360"/>
    </source>
</evidence>
<evidence type="ECO:0000256" key="6">
    <source>
        <dbReference type="ARBA" id="ARBA00023212"/>
    </source>
</evidence>
<evidence type="ECO:0000256" key="2">
    <source>
        <dbReference type="ARBA" id="ARBA00004245"/>
    </source>
</evidence>
<dbReference type="OrthoDB" id="6052872at2759"/>
<organism evidence="8 9">
    <name type="scientific">Mytilus edulis</name>
    <name type="common">Blue mussel</name>
    <dbReference type="NCBI Taxonomy" id="6550"/>
    <lineage>
        <taxon>Eukaryota</taxon>
        <taxon>Metazoa</taxon>
        <taxon>Spiralia</taxon>
        <taxon>Lophotrochozoa</taxon>
        <taxon>Mollusca</taxon>
        <taxon>Bivalvia</taxon>
        <taxon>Autobranchia</taxon>
        <taxon>Pteriomorphia</taxon>
        <taxon>Mytilida</taxon>
        <taxon>Mytiloidea</taxon>
        <taxon>Mytilidae</taxon>
        <taxon>Mytilinae</taxon>
        <taxon>Mytilus</taxon>
    </lineage>
</organism>
<keyword evidence="3" id="KW-0963">Cytoplasm</keyword>
<evidence type="ECO:0000256" key="5">
    <source>
        <dbReference type="ARBA" id="ARBA00022840"/>
    </source>
</evidence>
<comment type="caution">
    <text evidence="8">The sequence shown here is derived from an EMBL/GenBank/DDBJ whole genome shotgun (WGS) entry which is preliminary data.</text>
</comment>
<sequence>MQNHLKKTKAKRAIATKILKNQWVDNKTSIMSVDDDMQAVVIDNGSGMTKGGFAGDDAPRCVYSTVVGRPKSYTECKSMVFRDNYVGDEAQKRRGVLSLDYPIEHGIVTNWDDMELIWHDIFYNYLRTEPVEHPFLLTEPLLIQKYNKEKTAQIFFEKYNVPAFYVSMQGLLSCYASGRGSAIMLEIGDGVTHIVPVCEGFCMQPAIRRLDLGGRDLTSYLQTLLHEKGHDFVTTGDFEIVREMKEKLCYVAEDYSKEILLSECSNDVDKSYELPDGNCITIGKERFQCPELLFRPMKDIGSDGIHKLVYDSIMAMDMDWRKHYYTNIIISGGCTMFSGFAKRLQTEFAALIPERMLTKVVDPPERKYSVWIGGSILASLSTFQSWWITKAQYEEYGPNIINRKCY</sequence>
<gene>
    <name evidence="8" type="ORF">MEDL_5771</name>
</gene>
<dbReference type="PRINTS" id="PR00190">
    <property type="entry name" value="ACTIN"/>
</dbReference>
<reference evidence="8" key="1">
    <citation type="submission" date="2021-03" db="EMBL/GenBank/DDBJ databases">
        <authorList>
            <person name="Bekaert M."/>
        </authorList>
    </citation>
    <scope>NUCLEOTIDE SEQUENCE</scope>
</reference>
<keyword evidence="5" id="KW-0067">ATP-binding</keyword>
<dbReference type="FunFam" id="3.30.420.40:FF:000058">
    <property type="entry name" value="Putative actin-related protein 5"/>
    <property type="match status" value="1"/>
</dbReference>
<dbReference type="FunFam" id="3.30.420.40:FF:000148">
    <property type="entry name" value="Actin, alpha skeletal muscle"/>
    <property type="match status" value="1"/>
</dbReference>
<proteinExistence type="inferred from homology"/>
<keyword evidence="6" id="KW-0206">Cytoskeleton</keyword>
<keyword evidence="4" id="KW-0547">Nucleotide-binding</keyword>
<dbReference type="Proteomes" id="UP000683360">
    <property type="component" value="Unassembled WGS sequence"/>
</dbReference>
<dbReference type="Pfam" id="PF00022">
    <property type="entry name" value="Actin"/>
    <property type="match status" value="1"/>
</dbReference>
<dbReference type="PANTHER" id="PTHR11937">
    <property type="entry name" value="ACTIN"/>
    <property type="match status" value="1"/>
</dbReference>
<evidence type="ECO:0000256" key="4">
    <source>
        <dbReference type="ARBA" id="ARBA00022741"/>
    </source>
</evidence>
<dbReference type="InterPro" id="IPR043129">
    <property type="entry name" value="ATPase_NBD"/>
</dbReference>
<evidence type="ECO:0000256" key="7">
    <source>
        <dbReference type="RuleBase" id="RU000487"/>
    </source>
</evidence>
<dbReference type="AlphaFoldDB" id="A0A8S3Q8Z6"/>
<dbReference type="GO" id="GO:0005856">
    <property type="term" value="C:cytoskeleton"/>
    <property type="evidence" value="ECO:0007669"/>
    <property type="project" value="UniProtKB-SubCell"/>
</dbReference>
<evidence type="ECO:0000256" key="3">
    <source>
        <dbReference type="ARBA" id="ARBA00022490"/>
    </source>
</evidence>
<dbReference type="FunFam" id="3.90.640.10:FF:000007">
    <property type="entry name" value="Actin like 7B"/>
    <property type="match status" value="1"/>
</dbReference>
<dbReference type="SMART" id="SM00268">
    <property type="entry name" value="ACTIN"/>
    <property type="match status" value="1"/>
</dbReference>
<accession>A0A8S3Q8Z6</accession>
<evidence type="ECO:0000313" key="8">
    <source>
        <dbReference type="EMBL" id="CAG2190484.1"/>
    </source>
</evidence>
<evidence type="ECO:0000256" key="1">
    <source>
        <dbReference type="ARBA" id="ARBA00003520"/>
    </source>
</evidence>
<protein>
    <submittedName>
        <fullName evidence="8">ACTB_G1</fullName>
    </submittedName>
</protein>
<dbReference type="GO" id="GO:0005524">
    <property type="term" value="F:ATP binding"/>
    <property type="evidence" value="ECO:0007669"/>
    <property type="project" value="UniProtKB-KW"/>
</dbReference>
<dbReference type="Gene3D" id="3.30.420.40">
    <property type="match status" value="2"/>
</dbReference>
<name>A0A8S3Q8Z6_MYTED</name>
<dbReference type="SUPFAM" id="SSF53067">
    <property type="entry name" value="Actin-like ATPase domain"/>
    <property type="match status" value="2"/>
</dbReference>
<dbReference type="InterPro" id="IPR004000">
    <property type="entry name" value="Actin"/>
</dbReference>
<dbReference type="Gene3D" id="3.90.640.10">
    <property type="entry name" value="Actin, Chain A, domain 4"/>
    <property type="match status" value="1"/>
</dbReference>
<dbReference type="InterPro" id="IPR004001">
    <property type="entry name" value="Actin_CS"/>
</dbReference>
<dbReference type="PROSITE" id="PS00406">
    <property type="entry name" value="ACTINS_1"/>
    <property type="match status" value="1"/>
</dbReference>